<feature type="region of interest" description="Disordered" evidence="1">
    <location>
        <begin position="122"/>
        <end position="169"/>
    </location>
</feature>
<comment type="caution">
    <text evidence="3">The sequence shown here is derived from an EMBL/GenBank/DDBJ whole genome shotgun (WGS) entry which is preliminary data.</text>
</comment>
<evidence type="ECO:0000313" key="4">
    <source>
        <dbReference type="Proteomes" id="UP001620626"/>
    </source>
</evidence>
<feature type="compositionally biased region" description="Basic and acidic residues" evidence="1">
    <location>
        <begin position="374"/>
        <end position="390"/>
    </location>
</feature>
<protein>
    <submittedName>
        <fullName evidence="3">Uncharacterized protein</fullName>
    </submittedName>
</protein>
<evidence type="ECO:0000256" key="2">
    <source>
        <dbReference type="SAM" id="SignalP"/>
    </source>
</evidence>
<dbReference type="PANTHER" id="PTHR21523">
    <property type="match status" value="1"/>
</dbReference>
<evidence type="ECO:0000313" key="3">
    <source>
        <dbReference type="EMBL" id="KAL3115166.1"/>
    </source>
</evidence>
<dbReference type="PANTHER" id="PTHR21523:SF37">
    <property type="entry name" value="MLT-TEN (MLT-10) RELATED"/>
    <property type="match status" value="1"/>
</dbReference>
<feature type="region of interest" description="Disordered" evidence="1">
    <location>
        <begin position="368"/>
        <end position="390"/>
    </location>
</feature>
<keyword evidence="2" id="KW-0732">Signal</keyword>
<keyword evidence="4" id="KW-1185">Reference proteome</keyword>
<gene>
    <name evidence="3" type="ORF">niasHT_016259</name>
</gene>
<reference evidence="3 4" key="1">
    <citation type="submission" date="2024-10" db="EMBL/GenBank/DDBJ databases">
        <authorList>
            <person name="Kim D."/>
        </authorList>
    </citation>
    <scope>NUCLEOTIDE SEQUENCE [LARGE SCALE GENOMIC DNA]</scope>
    <source>
        <strain evidence="3">BH-2024</strain>
    </source>
</reference>
<accession>A0ABD2LJ95</accession>
<evidence type="ECO:0000256" key="1">
    <source>
        <dbReference type="SAM" id="MobiDB-lite"/>
    </source>
</evidence>
<dbReference type="Proteomes" id="UP001620626">
    <property type="component" value="Unassembled WGS sequence"/>
</dbReference>
<feature type="chain" id="PRO_5044840722" evidence="2">
    <location>
        <begin position="20"/>
        <end position="711"/>
    </location>
</feature>
<dbReference type="InterPro" id="IPR006954">
    <property type="entry name" value="Mlt-10-like"/>
</dbReference>
<proteinExistence type="predicted"/>
<dbReference type="EMBL" id="JBICBT010000395">
    <property type="protein sequence ID" value="KAL3115166.1"/>
    <property type="molecule type" value="Genomic_DNA"/>
</dbReference>
<organism evidence="3 4">
    <name type="scientific">Heterodera trifolii</name>
    <dbReference type="NCBI Taxonomy" id="157864"/>
    <lineage>
        <taxon>Eukaryota</taxon>
        <taxon>Metazoa</taxon>
        <taxon>Ecdysozoa</taxon>
        <taxon>Nematoda</taxon>
        <taxon>Chromadorea</taxon>
        <taxon>Rhabditida</taxon>
        <taxon>Tylenchina</taxon>
        <taxon>Tylenchomorpha</taxon>
        <taxon>Tylenchoidea</taxon>
        <taxon>Heteroderidae</taxon>
        <taxon>Heteroderinae</taxon>
        <taxon>Heterodera</taxon>
    </lineage>
</organism>
<dbReference type="Pfam" id="PF04870">
    <property type="entry name" value="Moulting_cycle"/>
    <property type="match status" value="1"/>
</dbReference>
<name>A0ABD2LJ95_9BILA</name>
<feature type="compositionally biased region" description="Basic and acidic residues" evidence="1">
    <location>
        <begin position="140"/>
        <end position="151"/>
    </location>
</feature>
<feature type="signal peptide" evidence="2">
    <location>
        <begin position="1"/>
        <end position="19"/>
    </location>
</feature>
<sequence length="711" mass="79845">MLAFAFLFLLTSSSASVSAVQLHSSPKVTTIQMSTEEGYRIYEHWTTQAFASVLSVFLQEKHSNKDQLDVVPDKFNECYFGAQTVPRMAKCIVRLLNNEFEIERKNAKIVAGTKDVAESENWVGQIRVESESDEENGQTEDQKKKAEKGHESNSAAGKETVNGPSKIGHYSAKPKIEVAKVRKREAVFARDQRHLDKDFLARKRQNVAISKSHSYNLLEAKRTLGLSPIGGLARFLMSGILGRKNKTRAIPWQETISKIQKAKKAHNQLKSEEKKWKDYALKQMSTKLAIGTNKKYDQKTLLKMNSADETMAYGSKVGKLEAQIAKLVNDGIKVGMRLAELEKKSKSIEHSKSDEFNGEKRNEMANYDEEMEREEYGREQSEEYGKSGEWRAKGGEAARAKATEAGRLIDVLSPRFMSVTASKSRGKANFLSPSLFSLHTKGHGLERKMSLPNLMKEGTHLVDRDQNEWLNLIMEASGVNEQVDTVKHLLSSADDGHGTDEEMAKKVEKRYKREFDGLYLTKENVREMYGQNEQRKSDTWEKLVQNLSKEQLAEMNRTGVVSMSAEQLRLIYGPSSPFNDSQTLRRLLPIVKNGTSVSKMIEADIRRLSEMASFDLRQNDVLSPSVFKPGIKKPRIANSLVLSPLVFSPTILSPTIMGFFEQYHFEPVHHEPANNVLPFLPPRHSVPAGADPGPSEPDNDVAHCALPVGAN</sequence>
<dbReference type="AlphaFoldDB" id="A0ABD2LJ95"/>